<reference evidence="1" key="1">
    <citation type="submission" date="2019-12" db="EMBL/GenBank/DDBJ databases">
        <title>Genome sequencing and annotation of Brassica cretica.</title>
        <authorList>
            <person name="Studholme D.J."/>
            <person name="Sarris P.F."/>
        </authorList>
    </citation>
    <scope>NUCLEOTIDE SEQUENCE</scope>
    <source>
        <strain evidence="1">PFS-102/07</strain>
        <tissue evidence="1">Leaf</tissue>
    </source>
</reference>
<accession>A0A8S9K208</accession>
<dbReference type="Gene3D" id="2.40.70.10">
    <property type="entry name" value="Acid Proteases"/>
    <property type="match status" value="1"/>
</dbReference>
<dbReference type="InterPro" id="IPR021109">
    <property type="entry name" value="Peptidase_aspartic_dom_sf"/>
</dbReference>
<name>A0A8S9K208_BRACR</name>
<organism evidence="1">
    <name type="scientific">Brassica cretica</name>
    <name type="common">Mustard</name>
    <dbReference type="NCBI Taxonomy" id="69181"/>
    <lineage>
        <taxon>Eukaryota</taxon>
        <taxon>Viridiplantae</taxon>
        <taxon>Streptophyta</taxon>
        <taxon>Embryophyta</taxon>
        <taxon>Tracheophyta</taxon>
        <taxon>Spermatophyta</taxon>
        <taxon>Magnoliopsida</taxon>
        <taxon>eudicotyledons</taxon>
        <taxon>Gunneridae</taxon>
        <taxon>Pentapetalae</taxon>
        <taxon>rosids</taxon>
        <taxon>malvids</taxon>
        <taxon>Brassicales</taxon>
        <taxon>Brassicaceae</taxon>
        <taxon>Brassiceae</taxon>
        <taxon>Brassica</taxon>
    </lineage>
</organism>
<evidence type="ECO:0000313" key="1">
    <source>
        <dbReference type="EMBL" id="KAF2587877.1"/>
    </source>
</evidence>
<comment type="caution">
    <text evidence="1">The sequence shown here is derived from an EMBL/GenBank/DDBJ whole genome shotgun (WGS) entry which is preliminary data.</text>
</comment>
<protein>
    <submittedName>
        <fullName evidence="1">Uncharacterized protein</fullName>
    </submittedName>
</protein>
<sequence>MDDVKAKLDSVHKLLKKQASFAEDVEAEAFIMGKGDESLKHHVNAIIDNDFLQVVKEEKLQEGVFEVESSMSFGEEVASCATERILTHEEFAAKHPYPPKPLCIKKSDVNRRHEPAIDRQTDSTEDQHNYCSINRRPPLYLLNNFSQQSDDATESMQVDQNSEKITLRRRKEKVPNHLKRGANEKGMDSFTKKVLRIPLDNPFEEAYFTHRLWMFFRETKETEHDIHMMFNQVKEKMKQRITLKKKSDPVKFAVPYHLGLKIEPSDDSFTFVDYFTRNSRGIIRNLEVQIGNALVPVDFHVLDNKLNMNSSLLLGRAFMATVGAVCNMQTNQLCITMINLDVYYDPVRIDKPQTSNTRLIQPQTSIDYHYGDTINKQGDYSIGNWADDSHHESFAVDTALPEMRFGEC</sequence>
<dbReference type="EMBL" id="QGKY02000190">
    <property type="protein sequence ID" value="KAF2587877.1"/>
    <property type="molecule type" value="Genomic_DNA"/>
</dbReference>
<gene>
    <name evidence="1" type="ORF">F2Q70_00038562</name>
</gene>
<dbReference type="AlphaFoldDB" id="A0A8S9K208"/>
<proteinExistence type="predicted"/>